<protein>
    <submittedName>
        <fullName evidence="1">Uncharacterized protein</fullName>
    </submittedName>
</protein>
<name>A0A090W865_9FLAO</name>
<dbReference type="AlphaFoldDB" id="A0A090W865"/>
<sequence>MYEVWLGHAPLTIVRPKFITTGSVPFSGVGLSSSLHPVAAKIKKVENVNAVIFLKNCFFIFSSVFDVNI</sequence>
<organism evidence="1 2">
    <name type="scientific">Algibacter lectus</name>
    <dbReference type="NCBI Taxonomy" id="221126"/>
    <lineage>
        <taxon>Bacteria</taxon>
        <taxon>Pseudomonadati</taxon>
        <taxon>Bacteroidota</taxon>
        <taxon>Flavobacteriia</taxon>
        <taxon>Flavobacteriales</taxon>
        <taxon>Flavobacteriaceae</taxon>
        <taxon>Algibacter</taxon>
    </lineage>
</organism>
<comment type="caution">
    <text evidence="1">The sequence shown here is derived from an EMBL/GenBank/DDBJ whole genome shotgun (WGS) entry which is preliminary data.</text>
</comment>
<dbReference type="Proteomes" id="UP000029644">
    <property type="component" value="Unassembled WGS sequence"/>
</dbReference>
<evidence type="ECO:0000313" key="1">
    <source>
        <dbReference type="EMBL" id="GAL63727.1"/>
    </source>
</evidence>
<evidence type="ECO:0000313" key="2">
    <source>
        <dbReference type="Proteomes" id="UP000029644"/>
    </source>
</evidence>
<gene>
    <name evidence="1" type="ORF">JCM19300_2763</name>
</gene>
<dbReference type="EMBL" id="BBNQ01000013">
    <property type="protein sequence ID" value="GAL63727.1"/>
    <property type="molecule type" value="Genomic_DNA"/>
</dbReference>
<accession>A0A090W865</accession>
<proteinExistence type="predicted"/>
<reference evidence="1 2" key="1">
    <citation type="journal article" date="2014" name="Genome Announc.">
        <title>Draft Genome Sequences of Marine Flavobacterium Algibacter lectus Strains SS8 and NR4.</title>
        <authorList>
            <person name="Takatani N."/>
            <person name="Nakanishi M."/>
            <person name="Meirelles P."/>
            <person name="Mino S."/>
            <person name="Suda W."/>
            <person name="Oshima K."/>
            <person name="Hattori M."/>
            <person name="Ohkuma M."/>
            <person name="Hosokawa M."/>
            <person name="Miyashita K."/>
            <person name="Thompson F.L."/>
            <person name="Niwa A."/>
            <person name="Sawabe T."/>
            <person name="Sawabe T."/>
        </authorList>
    </citation>
    <scope>NUCLEOTIDE SEQUENCE [LARGE SCALE GENOMIC DNA]</scope>
    <source>
        <strain evidence="1 2">JCM 19300</strain>
    </source>
</reference>